<dbReference type="InterPro" id="IPR015422">
    <property type="entry name" value="PyrdxlP-dep_Trfase_small"/>
</dbReference>
<sequence length="158" mass="18327">MSQSFNFAIPVTVIDPADIEGLEAAVNKYQVSLFFTESPTNPFLKCVDIELAFDKQNGVYLMIRGMKTMHLRVSHVYYPGLASHPEHHVAKRQMTVIITFAKCTISLCEYRKQWVREEDLAKELKLHAKQHRKIKRHSEEQNLIMLDHRKETSKGAKM</sequence>
<evidence type="ECO:0000256" key="3">
    <source>
        <dbReference type="RuleBase" id="RU362118"/>
    </source>
</evidence>
<evidence type="ECO:0000256" key="1">
    <source>
        <dbReference type="ARBA" id="ARBA00001933"/>
    </source>
</evidence>
<keyword evidence="2 3" id="KW-0663">Pyridoxal phosphate</keyword>
<dbReference type="Gene3D" id="3.40.640.10">
    <property type="entry name" value="Type I PLP-dependent aspartate aminotransferase-like (Major domain)"/>
    <property type="match status" value="1"/>
</dbReference>
<dbReference type="EMBL" id="CAKOAT010258487">
    <property type="protein sequence ID" value="CAH8359051.1"/>
    <property type="molecule type" value="Genomic_DNA"/>
</dbReference>
<reference evidence="4 5" key="1">
    <citation type="submission" date="2022-03" db="EMBL/GenBank/DDBJ databases">
        <authorList>
            <person name="Macdonald S."/>
            <person name="Ahmed S."/>
            <person name="Newling K."/>
        </authorList>
    </citation>
    <scope>NUCLEOTIDE SEQUENCE [LARGE SCALE GENOMIC DNA]</scope>
</reference>
<accession>A0ABC8KKK2</accession>
<dbReference type="PANTHER" id="PTHR43379:SF1">
    <property type="entry name" value="CYSTATHIONINE GAMMA-SYNTHASE 1, CHLOROPLASTIC-RELATED"/>
    <property type="match status" value="1"/>
</dbReference>
<dbReference type="Pfam" id="PF01053">
    <property type="entry name" value="Cys_Met_Meta_PP"/>
    <property type="match status" value="1"/>
</dbReference>
<gene>
    <name evidence="4" type="ORF">ERUC_LOCUS24807</name>
</gene>
<dbReference type="AlphaFoldDB" id="A0ABC8KKK2"/>
<evidence type="ECO:0000313" key="4">
    <source>
        <dbReference type="EMBL" id="CAH8359051.1"/>
    </source>
</evidence>
<keyword evidence="5" id="KW-1185">Reference proteome</keyword>
<dbReference type="PANTHER" id="PTHR43379">
    <property type="entry name" value="CYSTATHIONINE GAMMA-SYNTHASE"/>
    <property type="match status" value="1"/>
</dbReference>
<dbReference type="InterPro" id="IPR000277">
    <property type="entry name" value="Cys/Met-Metab_PyrdxlP-dep_enz"/>
</dbReference>
<name>A0ABC8KKK2_ERUVS</name>
<comment type="caution">
    <text evidence="4">The sequence shown here is derived from an EMBL/GenBank/DDBJ whole genome shotgun (WGS) entry which is preliminary data.</text>
</comment>
<comment type="cofactor">
    <cofactor evidence="1 3">
        <name>pyridoxal 5'-phosphate</name>
        <dbReference type="ChEBI" id="CHEBI:597326"/>
    </cofactor>
</comment>
<organism evidence="4 5">
    <name type="scientific">Eruca vesicaria subsp. sativa</name>
    <name type="common">Garden rocket</name>
    <name type="synonym">Eruca sativa</name>
    <dbReference type="NCBI Taxonomy" id="29727"/>
    <lineage>
        <taxon>Eukaryota</taxon>
        <taxon>Viridiplantae</taxon>
        <taxon>Streptophyta</taxon>
        <taxon>Embryophyta</taxon>
        <taxon>Tracheophyta</taxon>
        <taxon>Spermatophyta</taxon>
        <taxon>Magnoliopsida</taxon>
        <taxon>eudicotyledons</taxon>
        <taxon>Gunneridae</taxon>
        <taxon>Pentapetalae</taxon>
        <taxon>rosids</taxon>
        <taxon>malvids</taxon>
        <taxon>Brassicales</taxon>
        <taxon>Brassicaceae</taxon>
        <taxon>Brassiceae</taxon>
        <taxon>Eruca</taxon>
    </lineage>
</organism>
<evidence type="ECO:0000256" key="2">
    <source>
        <dbReference type="ARBA" id="ARBA00022898"/>
    </source>
</evidence>
<dbReference type="Proteomes" id="UP001642260">
    <property type="component" value="Unassembled WGS sequence"/>
</dbReference>
<evidence type="ECO:0000313" key="5">
    <source>
        <dbReference type="Proteomes" id="UP001642260"/>
    </source>
</evidence>
<proteinExistence type="inferred from homology"/>
<dbReference type="InterPro" id="IPR015424">
    <property type="entry name" value="PyrdxlP-dep_Trfase"/>
</dbReference>
<protein>
    <submittedName>
        <fullName evidence="4">Uncharacterized protein</fullName>
    </submittedName>
</protein>
<dbReference type="SUPFAM" id="SSF53383">
    <property type="entry name" value="PLP-dependent transferases"/>
    <property type="match status" value="1"/>
</dbReference>
<dbReference type="InterPro" id="IPR015421">
    <property type="entry name" value="PyrdxlP-dep_Trfase_major"/>
</dbReference>
<comment type="similarity">
    <text evidence="3">Belongs to the trans-sulfuration enzymes family.</text>
</comment>
<dbReference type="InterPro" id="IPR044639">
    <property type="entry name" value="CGS1/2"/>
</dbReference>
<dbReference type="Gene3D" id="3.90.1150.10">
    <property type="entry name" value="Aspartate Aminotransferase, domain 1"/>
    <property type="match status" value="1"/>
</dbReference>